<name>A0A0J7ZMT8_STRVR</name>
<keyword evidence="2" id="KW-0732">Signal</keyword>
<feature type="chain" id="PRO_5038793401" evidence="2">
    <location>
        <begin position="22"/>
        <end position="118"/>
    </location>
</feature>
<dbReference type="Proteomes" id="UP000037432">
    <property type="component" value="Unassembled WGS sequence"/>
</dbReference>
<evidence type="ECO:0000256" key="1">
    <source>
        <dbReference type="SAM" id="MobiDB-lite"/>
    </source>
</evidence>
<reference evidence="3 4" key="1">
    <citation type="submission" date="2015-06" db="EMBL/GenBank/DDBJ databases">
        <authorList>
            <person name="Ju K.-S."/>
            <person name="Doroghazi J.R."/>
            <person name="Metcalf W.W."/>
        </authorList>
    </citation>
    <scope>NUCLEOTIDE SEQUENCE [LARGE SCALE GENOMIC DNA]</scope>
    <source>
        <strain evidence="3 4">NRRL 3414</strain>
    </source>
</reference>
<evidence type="ECO:0000313" key="4">
    <source>
        <dbReference type="Proteomes" id="UP000037432"/>
    </source>
</evidence>
<gene>
    <name evidence="3" type="ORF">ACM01_01650</name>
</gene>
<protein>
    <submittedName>
        <fullName evidence="3">Uncharacterized protein</fullName>
    </submittedName>
</protein>
<dbReference type="EMBL" id="LFNT01000001">
    <property type="protein sequence ID" value="KMS77351.1"/>
    <property type="molecule type" value="Genomic_DNA"/>
</dbReference>
<evidence type="ECO:0000313" key="3">
    <source>
        <dbReference type="EMBL" id="KMS77351.1"/>
    </source>
</evidence>
<organism evidence="3 4">
    <name type="scientific">Streptomyces viridochromogenes</name>
    <dbReference type="NCBI Taxonomy" id="1938"/>
    <lineage>
        <taxon>Bacteria</taxon>
        <taxon>Bacillati</taxon>
        <taxon>Actinomycetota</taxon>
        <taxon>Actinomycetes</taxon>
        <taxon>Kitasatosporales</taxon>
        <taxon>Streptomycetaceae</taxon>
        <taxon>Streptomyces</taxon>
    </lineage>
</organism>
<dbReference type="RefSeq" id="WP_048579145.1">
    <property type="nucleotide sequence ID" value="NZ_LFNT01000001.1"/>
</dbReference>
<dbReference type="OrthoDB" id="6929199at2"/>
<feature type="region of interest" description="Disordered" evidence="1">
    <location>
        <begin position="97"/>
        <end position="118"/>
    </location>
</feature>
<comment type="caution">
    <text evidence="3">The sequence shown here is derived from an EMBL/GenBank/DDBJ whole genome shotgun (WGS) entry which is preliminary data.</text>
</comment>
<proteinExistence type="predicted"/>
<dbReference type="AlphaFoldDB" id="A0A0J7ZMT8"/>
<evidence type="ECO:0000256" key="2">
    <source>
        <dbReference type="SAM" id="SignalP"/>
    </source>
</evidence>
<accession>A0A0J7ZMT8</accession>
<sequence length="118" mass="12753">MRRRRALLGTVSALTGHGVFAQIARSAVTADQRYLSSDTSCYALCRDTALREAFGDGQDVAYLDCAAIVLEAVRIQMGDAAFGPFLRCVVEAEDAYAKRSAQRPAPRPVTADAHEDFA</sequence>
<feature type="signal peptide" evidence="2">
    <location>
        <begin position="1"/>
        <end position="21"/>
    </location>
</feature>